<evidence type="ECO:0000256" key="5">
    <source>
        <dbReference type="SAM" id="Coils"/>
    </source>
</evidence>
<keyword evidence="4 5" id="KW-0175">Coiled coil</keyword>
<evidence type="ECO:0000256" key="2">
    <source>
        <dbReference type="ARBA" id="ARBA00022448"/>
    </source>
</evidence>
<gene>
    <name evidence="9" type="ORF">AOQ84DRAFT_121097</name>
</gene>
<keyword evidence="10" id="KW-1185">Reference proteome</keyword>
<name>A0A8E2JZ65_9PEZI</name>
<evidence type="ECO:0000256" key="3">
    <source>
        <dbReference type="ARBA" id="ARBA00022483"/>
    </source>
</evidence>
<dbReference type="InterPro" id="IPR048625">
    <property type="entry name" value="Sec10_N"/>
</dbReference>
<dbReference type="OrthoDB" id="125856at2759"/>
<feature type="domain" description="Exocyst complex component Sec10-like alpha-helical bundle" evidence="7">
    <location>
        <begin position="205"/>
        <end position="850"/>
    </location>
</feature>
<keyword evidence="3" id="KW-0268">Exocytosis</keyword>
<proteinExistence type="inferred from homology"/>
<dbReference type="PANTHER" id="PTHR12100">
    <property type="entry name" value="SEC10"/>
    <property type="match status" value="1"/>
</dbReference>
<feature type="coiled-coil region" evidence="5">
    <location>
        <begin position="89"/>
        <end position="127"/>
    </location>
</feature>
<dbReference type="InterPro" id="IPR048627">
    <property type="entry name" value="Sec10_HB"/>
</dbReference>
<evidence type="ECO:0000256" key="6">
    <source>
        <dbReference type="SAM" id="MobiDB-lite"/>
    </source>
</evidence>
<evidence type="ECO:0000313" key="10">
    <source>
        <dbReference type="Proteomes" id="UP000250140"/>
    </source>
</evidence>
<dbReference type="EMBL" id="KV748482">
    <property type="protein sequence ID" value="OCL15149.1"/>
    <property type="molecule type" value="Genomic_DNA"/>
</dbReference>
<evidence type="ECO:0000259" key="7">
    <source>
        <dbReference type="Pfam" id="PF07393"/>
    </source>
</evidence>
<dbReference type="GO" id="GO:0006887">
    <property type="term" value="P:exocytosis"/>
    <property type="evidence" value="ECO:0007669"/>
    <property type="project" value="UniProtKB-KW"/>
</dbReference>
<dbReference type="InterPro" id="IPR009976">
    <property type="entry name" value="Sec10-like"/>
</dbReference>
<feature type="compositionally biased region" description="Polar residues" evidence="6">
    <location>
        <begin position="15"/>
        <end position="26"/>
    </location>
</feature>
<evidence type="ECO:0000313" key="9">
    <source>
        <dbReference type="EMBL" id="OCL15149.1"/>
    </source>
</evidence>
<dbReference type="PANTHER" id="PTHR12100:SF0">
    <property type="entry name" value="EXOCYST COMPLEX COMPONENT 5"/>
    <property type="match status" value="1"/>
</dbReference>
<dbReference type="Pfam" id="PF20667">
    <property type="entry name" value="Sec10_N"/>
    <property type="match status" value="1"/>
</dbReference>
<evidence type="ECO:0000256" key="1">
    <source>
        <dbReference type="ARBA" id="ARBA00006572"/>
    </source>
</evidence>
<evidence type="ECO:0000259" key="8">
    <source>
        <dbReference type="Pfam" id="PF20667"/>
    </source>
</evidence>
<reference evidence="9 10" key="1">
    <citation type="journal article" date="2016" name="Nat. Commun.">
        <title>Ectomycorrhizal ecology is imprinted in the genome of the dominant symbiotic fungus Cenococcum geophilum.</title>
        <authorList>
            <consortium name="DOE Joint Genome Institute"/>
            <person name="Peter M."/>
            <person name="Kohler A."/>
            <person name="Ohm R.A."/>
            <person name="Kuo A."/>
            <person name="Krutzmann J."/>
            <person name="Morin E."/>
            <person name="Arend M."/>
            <person name="Barry K.W."/>
            <person name="Binder M."/>
            <person name="Choi C."/>
            <person name="Clum A."/>
            <person name="Copeland A."/>
            <person name="Grisel N."/>
            <person name="Haridas S."/>
            <person name="Kipfer T."/>
            <person name="LaButti K."/>
            <person name="Lindquist E."/>
            <person name="Lipzen A."/>
            <person name="Maire R."/>
            <person name="Meier B."/>
            <person name="Mihaltcheva S."/>
            <person name="Molinier V."/>
            <person name="Murat C."/>
            <person name="Poggeler S."/>
            <person name="Quandt C.A."/>
            <person name="Sperisen C."/>
            <person name="Tritt A."/>
            <person name="Tisserant E."/>
            <person name="Crous P.W."/>
            <person name="Henrissat B."/>
            <person name="Nehls U."/>
            <person name="Egli S."/>
            <person name="Spatafora J.W."/>
            <person name="Grigoriev I.V."/>
            <person name="Martin F.M."/>
        </authorList>
    </citation>
    <scope>NUCLEOTIDE SEQUENCE [LARGE SCALE GENOMIC DNA]</scope>
    <source>
        <strain evidence="9 10">CBS 207.34</strain>
    </source>
</reference>
<dbReference type="GO" id="GO:0000145">
    <property type="term" value="C:exocyst"/>
    <property type="evidence" value="ECO:0007669"/>
    <property type="project" value="TreeGrafter"/>
</dbReference>
<keyword evidence="2" id="KW-0813">Transport</keyword>
<dbReference type="GO" id="GO:0006893">
    <property type="term" value="P:Golgi to plasma membrane transport"/>
    <property type="evidence" value="ECO:0007669"/>
    <property type="project" value="TreeGrafter"/>
</dbReference>
<dbReference type="AlphaFoldDB" id="A0A8E2JZ65"/>
<dbReference type="Proteomes" id="UP000250140">
    <property type="component" value="Unassembled WGS sequence"/>
</dbReference>
<sequence length="856" mass="94932">MPIPGADTASILSRDASTTGARSTYSKGPVFALDTFSSKDFIAKEFIESLSENAIPISRRSGPGSQQAFDPKPLIRTFEHALSRLGALSEELESRENELSASVRRAESQHNQNVESLGKKLEQAIENFHQLDSSLNGGVSDSGDQDSGGNVAVRIGERLEELDRQRQRAQDAKFLIQCWLEVSEKGNISTLEDVRRLGGGDGKVRCAHIARQLLKISNRLDPEGTQINSSRNGNSVKRRPIAGQSRYPTREIIEKFLESLETDLLKQFDEFYRRQNFDGMRECAVALRDFNDGGSVMALFVNQHQFFIDRSQLITEEVAGDDETWDRLADPDTEPPGVEPSLQSLVDEVKLVVQEESFIIKRAFPYHDEVLVRFLQRVFQQSIQQRLEMVLDKANSRSSLAFLRSLQAARSYIAALVDDLKSHGLTEHPEPVSSQVASTLDQQLDDLFVPYFIGSSYIEREKKNLEELYSSLLFKFTIYHSRRRKMPTTYFQSLSQRGKELVASARDAYMERLDSADLPNSQKAILLRIAGLKDADSEKKEIEVTDEDGRLSLPNAKRMLKWLAEGVGRGLELNGGNETPKDVQALLNLLLSHMGEIYLETALDAASDHAATQESMTKSPPDLTHLNSLRTAISILHLLQTSTQTVLLPLANPNLTIRREIDKATTNSLSTLEAKISTIINRTIDAALAWVSRCLAQQKKTDFRPKDDEDALAAAMATETPACAAVTQFLTRVATQASAALDGRNLALFLSELARGLRSAVLEHLRKFSVSLAGGLVVSKDMTKYVDLVRGWPTGEELEPGAMDILVEVANLFVIGPEALRERLRGGGSESMELRQYVLKREDAGSVGVQAALSAV</sequence>
<dbReference type="Pfam" id="PF07393">
    <property type="entry name" value="Sec10_HB"/>
    <property type="match status" value="1"/>
</dbReference>
<organism evidence="9 10">
    <name type="scientific">Glonium stellatum</name>
    <dbReference type="NCBI Taxonomy" id="574774"/>
    <lineage>
        <taxon>Eukaryota</taxon>
        <taxon>Fungi</taxon>
        <taxon>Dikarya</taxon>
        <taxon>Ascomycota</taxon>
        <taxon>Pezizomycotina</taxon>
        <taxon>Dothideomycetes</taxon>
        <taxon>Pleosporomycetidae</taxon>
        <taxon>Gloniales</taxon>
        <taxon>Gloniaceae</taxon>
        <taxon>Glonium</taxon>
    </lineage>
</organism>
<protein>
    <submittedName>
        <fullName evidence="9">Exocyst complex component Sec10</fullName>
    </submittedName>
</protein>
<accession>A0A8E2JZ65</accession>
<feature type="domain" description="Exocyst complex component Sec10 N-terminal" evidence="8">
    <location>
        <begin position="71"/>
        <end position="194"/>
    </location>
</feature>
<evidence type="ECO:0000256" key="4">
    <source>
        <dbReference type="ARBA" id="ARBA00023054"/>
    </source>
</evidence>
<comment type="similarity">
    <text evidence="1">Belongs to the SEC10 family.</text>
</comment>
<feature type="region of interest" description="Disordered" evidence="6">
    <location>
        <begin position="1"/>
        <end position="26"/>
    </location>
</feature>